<dbReference type="InterPro" id="IPR008984">
    <property type="entry name" value="SMAD_FHA_dom_sf"/>
</dbReference>
<dbReference type="Gene3D" id="2.60.200.20">
    <property type="match status" value="1"/>
</dbReference>
<keyword evidence="1" id="KW-0597">Phosphoprotein</keyword>
<dbReference type="PROSITE" id="PS50006">
    <property type="entry name" value="FHA_DOMAIN"/>
    <property type="match status" value="1"/>
</dbReference>
<dbReference type="EMBL" id="BAAANY010000036">
    <property type="protein sequence ID" value="GAA1709895.1"/>
    <property type="molecule type" value="Genomic_DNA"/>
</dbReference>
<gene>
    <name evidence="3" type="ORF">GCM10009765_68930</name>
</gene>
<name>A0ABP4UQ99_9ACTN</name>
<evidence type="ECO:0000313" key="4">
    <source>
        <dbReference type="Proteomes" id="UP001500618"/>
    </source>
</evidence>
<accession>A0ABP4UQ99</accession>
<comment type="caution">
    <text evidence="3">The sequence shown here is derived from an EMBL/GenBank/DDBJ whole genome shotgun (WGS) entry which is preliminary data.</text>
</comment>
<dbReference type="SMART" id="SM00240">
    <property type="entry name" value="FHA"/>
    <property type="match status" value="1"/>
</dbReference>
<reference evidence="4" key="1">
    <citation type="journal article" date="2019" name="Int. J. Syst. Evol. Microbiol.">
        <title>The Global Catalogue of Microorganisms (GCM) 10K type strain sequencing project: providing services to taxonomists for standard genome sequencing and annotation.</title>
        <authorList>
            <consortium name="The Broad Institute Genomics Platform"/>
            <consortium name="The Broad Institute Genome Sequencing Center for Infectious Disease"/>
            <person name="Wu L."/>
            <person name="Ma J."/>
        </authorList>
    </citation>
    <scope>NUCLEOTIDE SEQUENCE [LARGE SCALE GENOMIC DNA]</scope>
    <source>
        <strain evidence="4">JCM 14718</strain>
    </source>
</reference>
<dbReference type="CDD" id="cd00060">
    <property type="entry name" value="FHA"/>
    <property type="match status" value="1"/>
</dbReference>
<evidence type="ECO:0000259" key="2">
    <source>
        <dbReference type="PROSITE" id="PS50006"/>
    </source>
</evidence>
<dbReference type="InterPro" id="IPR050923">
    <property type="entry name" value="Cell_Proc_Reg/RNA_Proc"/>
</dbReference>
<dbReference type="PANTHER" id="PTHR23308">
    <property type="entry name" value="NUCLEAR INHIBITOR OF PROTEIN PHOSPHATASE-1"/>
    <property type="match status" value="1"/>
</dbReference>
<organism evidence="3 4">
    <name type="scientific">Fodinicola feengrottensis</name>
    <dbReference type="NCBI Taxonomy" id="435914"/>
    <lineage>
        <taxon>Bacteria</taxon>
        <taxon>Bacillati</taxon>
        <taxon>Actinomycetota</taxon>
        <taxon>Actinomycetes</taxon>
        <taxon>Mycobacteriales</taxon>
        <taxon>Fodinicola</taxon>
    </lineage>
</organism>
<dbReference type="Proteomes" id="UP001500618">
    <property type="component" value="Unassembled WGS sequence"/>
</dbReference>
<protein>
    <recommendedName>
        <fullName evidence="2">FHA domain-containing protein</fullName>
    </recommendedName>
</protein>
<proteinExistence type="predicted"/>
<keyword evidence="4" id="KW-1185">Reference proteome</keyword>
<dbReference type="Pfam" id="PF00498">
    <property type="entry name" value="FHA"/>
    <property type="match status" value="1"/>
</dbReference>
<evidence type="ECO:0000256" key="1">
    <source>
        <dbReference type="ARBA" id="ARBA00022553"/>
    </source>
</evidence>
<dbReference type="SUPFAM" id="SSF49879">
    <property type="entry name" value="SMAD/FHA domain"/>
    <property type="match status" value="1"/>
</dbReference>
<feature type="domain" description="FHA" evidence="2">
    <location>
        <begin position="152"/>
        <end position="211"/>
    </location>
</feature>
<dbReference type="RefSeq" id="WP_344314352.1">
    <property type="nucleotide sequence ID" value="NZ_BAAANY010000036.1"/>
</dbReference>
<evidence type="ECO:0000313" key="3">
    <source>
        <dbReference type="EMBL" id="GAA1709895.1"/>
    </source>
</evidence>
<dbReference type="InterPro" id="IPR000253">
    <property type="entry name" value="FHA_dom"/>
</dbReference>
<sequence>MPTCPAGHQSAEDDFCDVCGLAIVSPDAAATEAMSTEVGPNGQPCRSCGAPLAGRFCEACGADSLATAASPATASPTGPPPTVASATRTAPLPMPLPTIDLAVSAASEWTAVISADRAYFDVVQAAEGPDAAAVAFPAYCPERSFPLRSKEISIGRRSTSRGIAPDIDLTGPPEDPGVSRLHAALLAQPGGGWAVVDVGSANGTTLNDDPTALSPNVPRPVAAGDRIHVGAWTTITLRTT</sequence>